<reference evidence="6" key="1">
    <citation type="submission" date="2022-12" db="EMBL/GenBank/DDBJ databases">
        <authorList>
            <person name="Alioto T."/>
            <person name="Alioto T."/>
            <person name="Gomez Garrido J."/>
        </authorList>
    </citation>
    <scope>NUCLEOTIDE SEQUENCE</scope>
</reference>
<dbReference type="SUPFAM" id="SSF54197">
    <property type="entry name" value="HIT-like"/>
    <property type="match status" value="1"/>
</dbReference>
<keyword evidence="7" id="KW-1185">Reference proteome</keyword>
<dbReference type="InterPro" id="IPR040194">
    <property type="entry name" value="Cwf19-like"/>
</dbReference>
<dbReference type="Proteomes" id="UP001178461">
    <property type="component" value="Chromosome 1"/>
</dbReference>
<dbReference type="AlphaFoldDB" id="A0AA35NYD4"/>
<comment type="similarity">
    <text evidence="1">Belongs to the CWF19 family.</text>
</comment>
<evidence type="ECO:0000313" key="7">
    <source>
        <dbReference type="Proteomes" id="UP001178461"/>
    </source>
</evidence>
<name>A0AA35NYD4_9SAUR</name>
<dbReference type="PANTHER" id="PTHR12072">
    <property type="entry name" value="CWF19, CELL CYCLE CONTROL PROTEIN"/>
    <property type="match status" value="1"/>
</dbReference>
<dbReference type="GO" id="GO:0000398">
    <property type="term" value="P:mRNA splicing, via spliceosome"/>
    <property type="evidence" value="ECO:0007669"/>
    <property type="project" value="TreeGrafter"/>
</dbReference>
<dbReference type="Pfam" id="PF04677">
    <property type="entry name" value="CwfJ_C_1"/>
    <property type="match status" value="1"/>
</dbReference>
<evidence type="ECO:0000256" key="1">
    <source>
        <dbReference type="ARBA" id="ARBA00006795"/>
    </source>
</evidence>
<evidence type="ECO:0000259" key="5">
    <source>
        <dbReference type="Pfam" id="PF04677"/>
    </source>
</evidence>
<organism evidence="6 7">
    <name type="scientific">Podarcis lilfordi</name>
    <name type="common">Lilford's wall lizard</name>
    <dbReference type="NCBI Taxonomy" id="74358"/>
    <lineage>
        <taxon>Eukaryota</taxon>
        <taxon>Metazoa</taxon>
        <taxon>Chordata</taxon>
        <taxon>Craniata</taxon>
        <taxon>Vertebrata</taxon>
        <taxon>Euteleostomi</taxon>
        <taxon>Lepidosauria</taxon>
        <taxon>Squamata</taxon>
        <taxon>Bifurcata</taxon>
        <taxon>Unidentata</taxon>
        <taxon>Episquamata</taxon>
        <taxon>Laterata</taxon>
        <taxon>Lacertibaenia</taxon>
        <taxon>Lacertidae</taxon>
        <taxon>Podarcis</taxon>
    </lineage>
</organism>
<dbReference type="InterPro" id="IPR006767">
    <property type="entry name" value="Cwf19-like_C_dom-2"/>
</dbReference>
<sequence>MAPGGALRVLVCGDVEGRLGSLYSRVQAAQSKSGPFDLLLCVGNFFGSAQDPEWEEYQTGAKKAPIQTYVLGANNSETAQCFPDASGCELAENITYLGRKGVFSGASGLQIAYLSGTESTGGEPTPAHCFSTKDVTDLKTSLLSASKFKGVDILLTSSWPKGVEIFGNSPGDIDTKKCGSGLVSLLAASLKPRYHFAALQKVYYERLPYRNHAVLQEAAQHVSRFIALAGVGNSDKRKYLYAFSILPMSSMEPAELVKQPQDVTENPYRRPGGGKSCAHLLPDEKEEPAPQFFFDLSSKPKGRKRRPEGGEGQQPKRAPGKPPLPTAACWFCLASPEVEKHLVVSIGTHCYLALAKGGLTPDHVLILPIGHCQSMVDLASEVVEEVEQYKSALKRFFGARGKRFVAFERNYRSQHLQLQVVPVPLNCCTTEDIKEAFIVQAEEQRIELLEIPEHSALKQIVQPGTPYFYVELDNGEKLFHRIRKSFPLQFGREVLASEAILAMPGRADWRSCQAGQEEEATAAQDFRQAFEPFDLAQED</sequence>
<dbReference type="EMBL" id="OX395126">
    <property type="protein sequence ID" value="CAI5764947.1"/>
    <property type="molecule type" value="Genomic_DNA"/>
</dbReference>
<feature type="region of interest" description="Disordered" evidence="3">
    <location>
        <begin position="293"/>
        <end position="321"/>
    </location>
</feature>
<feature type="domain" description="Cwf19-like C-terminal" evidence="5">
    <location>
        <begin position="327"/>
        <end position="426"/>
    </location>
</feature>
<evidence type="ECO:0000259" key="4">
    <source>
        <dbReference type="Pfam" id="PF04676"/>
    </source>
</evidence>
<dbReference type="PANTHER" id="PTHR12072:SF4">
    <property type="entry name" value="CWF19-LIKE PROTEIN 1"/>
    <property type="match status" value="1"/>
</dbReference>
<dbReference type="CDD" id="cd07380">
    <property type="entry name" value="MPP_CWF19_N"/>
    <property type="match status" value="1"/>
</dbReference>
<dbReference type="InterPro" id="IPR006768">
    <property type="entry name" value="Cwf19-like_C_dom-1"/>
</dbReference>
<evidence type="ECO:0000313" key="6">
    <source>
        <dbReference type="EMBL" id="CAI5764947.1"/>
    </source>
</evidence>
<feature type="domain" description="Cwf19-like protein C-terminal" evidence="4">
    <location>
        <begin position="446"/>
        <end position="535"/>
    </location>
</feature>
<evidence type="ECO:0000256" key="2">
    <source>
        <dbReference type="ARBA" id="ARBA00041007"/>
    </source>
</evidence>
<proteinExistence type="inferred from homology"/>
<dbReference type="FunFam" id="3.30.428.10:FF:000024">
    <property type="entry name" value="CWF19-like cell cycle control factor 1"/>
    <property type="match status" value="1"/>
</dbReference>
<accession>A0AA35NYD4</accession>
<evidence type="ECO:0000256" key="3">
    <source>
        <dbReference type="SAM" id="MobiDB-lite"/>
    </source>
</evidence>
<dbReference type="InterPro" id="IPR036265">
    <property type="entry name" value="HIT-like_sf"/>
</dbReference>
<dbReference type="Pfam" id="PF04676">
    <property type="entry name" value="CwfJ_C_2"/>
    <property type="match status" value="1"/>
</dbReference>
<gene>
    <name evidence="6" type="ORF">PODLI_1B017196</name>
</gene>
<protein>
    <recommendedName>
        <fullName evidence="2">CWF19-like protein 1</fullName>
    </recommendedName>
</protein>
<feature type="region of interest" description="Disordered" evidence="3">
    <location>
        <begin position="256"/>
        <end position="281"/>
    </location>
</feature>
<dbReference type="Gene3D" id="3.30.428.10">
    <property type="entry name" value="HIT-like"/>
    <property type="match status" value="1"/>
</dbReference>
<dbReference type="GO" id="GO:0071014">
    <property type="term" value="C:post-mRNA release spliceosomal complex"/>
    <property type="evidence" value="ECO:0007669"/>
    <property type="project" value="TreeGrafter"/>
</dbReference>
<dbReference type="GO" id="GO:0061632">
    <property type="term" value="F:RNA lariat debranching enzyme activator activity"/>
    <property type="evidence" value="ECO:0007669"/>
    <property type="project" value="TreeGrafter"/>
</dbReference>